<evidence type="ECO:0000256" key="1">
    <source>
        <dbReference type="SAM" id="MobiDB-lite"/>
    </source>
</evidence>
<feature type="region of interest" description="Disordered" evidence="1">
    <location>
        <begin position="82"/>
        <end position="108"/>
    </location>
</feature>
<dbReference type="Proteomes" id="UP000251314">
    <property type="component" value="Unassembled WGS sequence"/>
</dbReference>
<comment type="caution">
    <text evidence="2">The sequence shown here is derived from an EMBL/GenBank/DDBJ whole genome shotgun (WGS) entry which is preliminary data.</text>
</comment>
<keyword evidence="3" id="KW-1185">Reference proteome</keyword>
<dbReference type="PANTHER" id="PTHR33939">
    <property type="entry name" value="PROTEIN CBG22215"/>
    <property type="match status" value="1"/>
</dbReference>
<dbReference type="Gene3D" id="3.30.420.10">
    <property type="entry name" value="Ribonuclease H-like superfamily/Ribonuclease H"/>
    <property type="match status" value="1"/>
</dbReference>
<sequence length="108" mass="12095">MAKDKGHEVVYTPPYHSDLHPIELVWAIVKGKVGQQYSTTTTFSDVLPRLETEFENLKPKSVQGCINAANKQLMQLKKHLEAMDNCDESSSEGELSGVEEENENSESE</sequence>
<protein>
    <recommendedName>
        <fullName evidence="4">Tc1-like transposase DDE domain-containing protein</fullName>
    </recommendedName>
</protein>
<reference evidence="2 3" key="1">
    <citation type="submission" date="2018-01" db="EMBL/GenBank/DDBJ databases">
        <title>Draft genome of the strawberry crown rot pathogen Phytophthora cactorum.</title>
        <authorList>
            <person name="Armitage A.D."/>
            <person name="Lysoe E."/>
            <person name="Nellist C.F."/>
            <person name="Harrison R.J."/>
            <person name="Brurberg M.B."/>
        </authorList>
    </citation>
    <scope>NUCLEOTIDE SEQUENCE [LARGE SCALE GENOMIC DNA]</scope>
    <source>
        <strain evidence="2 3">10300</strain>
    </source>
</reference>
<dbReference type="AlphaFoldDB" id="A0A329RKW8"/>
<organism evidence="2 3">
    <name type="scientific">Phytophthora cactorum</name>
    <dbReference type="NCBI Taxonomy" id="29920"/>
    <lineage>
        <taxon>Eukaryota</taxon>
        <taxon>Sar</taxon>
        <taxon>Stramenopiles</taxon>
        <taxon>Oomycota</taxon>
        <taxon>Peronosporomycetes</taxon>
        <taxon>Peronosporales</taxon>
        <taxon>Peronosporaceae</taxon>
        <taxon>Phytophthora</taxon>
    </lineage>
</organism>
<dbReference type="OrthoDB" id="78715at2759"/>
<evidence type="ECO:0008006" key="4">
    <source>
        <dbReference type="Google" id="ProtNLM"/>
    </source>
</evidence>
<proteinExistence type="predicted"/>
<dbReference type="EMBL" id="MJFZ01000957">
    <property type="protein sequence ID" value="RAW23972.1"/>
    <property type="molecule type" value="Genomic_DNA"/>
</dbReference>
<dbReference type="VEuPathDB" id="FungiDB:PC110_g19596"/>
<name>A0A329RKW8_9STRA</name>
<dbReference type="GO" id="GO:0003676">
    <property type="term" value="F:nucleic acid binding"/>
    <property type="evidence" value="ECO:0007669"/>
    <property type="project" value="InterPro"/>
</dbReference>
<evidence type="ECO:0000313" key="2">
    <source>
        <dbReference type="EMBL" id="RAW23972.1"/>
    </source>
</evidence>
<evidence type="ECO:0000313" key="3">
    <source>
        <dbReference type="Proteomes" id="UP000251314"/>
    </source>
</evidence>
<feature type="compositionally biased region" description="Acidic residues" evidence="1">
    <location>
        <begin position="84"/>
        <end position="108"/>
    </location>
</feature>
<dbReference type="PANTHER" id="PTHR33939:SF1">
    <property type="entry name" value="DUF4371 DOMAIN-CONTAINING PROTEIN"/>
    <property type="match status" value="1"/>
</dbReference>
<accession>A0A329RKW8</accession>
<dbReference type="InterPro" id="IPR036397">
    <property type="entry name" value="RNaseH_sf"/>
</dbReference>
<gene>
    <name evidence="2" type="ORF">PC110_g19596</name>
</gene>